<reference evidence="2" key="2">
    <citation type="journal article" date="2015" name="Data Brief">
        <title>Shoot transcriptome of the giant reed, Arundo donax.</title>
        <authorList>
            <person name="Barrero R.A."/>
            <person name="Guerrero F.D."/>
            <person name="Moolhuijzen P."/>
            <person name="Goolsby J.A."/>
            <person name="Tidwell J."/>
            <person name="Bellgard S.E."/>
            <person name="Bellgard M.I."/>
        </authorList>
    </citation>
    <scope>NUCLEOTIDE SEQUENCE</scope>
    <source>
        <tissue evidence="2">Shoot tissue taken approximately 20 cm above the soil surface</tissue>
    </source>
</reference>
<evidence type="ECO:0000256" key="1">
    <source>
        <dbReference type="SAM" id="MobiDB-lite"/>
    </source>
</evidence>
<feature type="region of interest" description="Disordered" evidence="1">
    <location>
        <begin position="1"/>
        <end position="29"/>
    </location>
</feature>
<sequence length="78" mass="8944">MRPRSSPRDVAHAALLPTVSQQLRERRPRSPAWIHRIPARICRAPEWTRYTPTRILDDGHGFEHPATTVLERAACRGP</sequence>
<reference evidence="2" key="1">
    <citation type="submission" date="2014-09" db="EMBL/GenBank/DDBJ databases">
        <authorList>
            <person name="Magalhaes I.L.F."/>
            <person name="Oliveira U."/>
            <person name="Santos F.R."/>
            <person name="Vidigal T.H.D.A."/>
            <person name="Brescovit A.D."/>
            <person name="Santos A.J."/>
        </authorList>
    </citation>
    <scope>NUCLEOTIDE SEQUENCE</scope>
    <source>
        <tissue evidence="2">Shoot tissue taken approximately 20 cm above the soil surface</tissue>
    </source>
</reference>
<protein>
    <submittedName>
        <fullName evidence="2">Uncharacterized protein</fullName>
    </submittedName>
</protein>
<name>A0A0A9C4G8_ARUDO</name>
<dbReference type="EMBL" id="GBRH01231468">
    <property type="protein sequence ID" value="JAD66427.1"/>
    <property type="molecule type" value="Transcribed_RNA"/>
</dbReference>
<proteinExistence type="predicted"/>
<accession>A0A0A9C4G8</accession>
<feature type="compositionally biased region" description="Basic and acidic residues" evidence="1">
    <location>
        <begin position="1"/>
        <end position="11"/>
    </location>
</feature>
<organism evidence="2">
    <name type="scientific">Arundo donax</name>
    <name type="common">Giant reed</name>
    <name type="synonym">Donax arundinaceus</name>
    <dbReference type="NCBI Taxonomy" id="35708"/>
    <lineage>
        <taxon>Eukaryota</taxon>
        <taxon>Viridiplantae</taxon>
        <taxon>Streptophyta</taxon>
        <taxon>Embryophyta</taxon>
        <taxon>Tracheophyta</taxon>
        <taxon>Spermatophyta</taxon>
        <taxon>Magnoliopsida</taxon>
        <taxon>Liliopsida</taxon>
        <taxon>Poales</taxon>
        <taxon>Poaceae</taxon>
        <taxon>PACMAD clade</taxon>
        <taxon>Arundinoideae</taxon>
        <taxon>Arundineae</taxon>
        <taxon>Arundo</taxon>
    </lineage>
</organism>
<evidence type="ECO:0000313" key="2">
    <source>
        <dbReference type="EMBL" id="JAD66427.1"/>
    </source>
</evidence>
<dbReference type="AlphaFoldDB" id="A0A0A9C4G8"/>